<proteinExistence type="predicted"/>
<dbReference type="InterPro" id="IPR000944">
    <property type="entry name" value="Tscrpt_reg_Rrf2"/>
</dbReference>
<dbReference type="InterPro" id="IPR036390">
    <property type="entry name" value="WH_DNA-bd_sf"/>
</dbReference>
<dbReference type="Pfam" id="PF02082">
    <property type="entry name" value="Rrf2"/>
    <property type="match status" value="1"/>
</dbReference>
<evidence type="ECO:0000313" key="3">
    <source>
        <dbReference type="Proteomes" id="UP000631034"/>
    </source>
</evidence>
<dbReference type="GO" id="GO:0003677">
    <property type="term" value="F:DNA binding"/>
    <property type="evidence" value="ECO:0007669"/>
    <property type="project" value="UniProtKB-KW"/>
</dbReference>
<dbReference type="InterPro" id="IPR036388">
    <property type="entry name" value="WH-like_DNA-bd_sf"/>
</dbReference>
<protein>
    <submittedName>
        <fullName evidence="2">Rrf2 family transcriptional regulator</fullName>
    </submittedName>
</protein>
<dbReference type="GO" id="GO:0003700">
    <property type="term" value="F:DNA-binding transcription factor activity"/>
    <property type="evidence" value="ECO:0007669"/>
    <property type="project" value="TreeGrafter"/>
</dbReference>
<evidence type="ECO:0000256" key="1">
    <source>
        <dbReference type="ARBA" id="ARBA00023125"/>
    </source>
</evidence>
<dbReference type="Gene3D" id="1.10.10.10">
    <property type="entry name" value="Winged helix-like DNA-binding domain superfamily/Winged helix DNA-binding domain"/>
    <property type="match status" value="1"/>
</dbReference>
<dbReference type="NCBIfam" id="TIGR00738">
    <property type="entry name" value="rrf2_super"/>
    <property type="match status" value="1"/>
</dbReference>
<dbReference type="EMBL" id="JACZHT010000002">
    <property type="protein sequence ID" value="MBE1236812.1"/>
    <property type="molecule type" value="Genomic_DNA"/>
</dbReference>
<name>A0A8J7CPA3_9PROT</name>
<dbReference type="PROSITE" id="PS51197">
    <property type="entry name" value="HTH_RRF2_2"/>
    <property type="match status" value="1"/>
</dbReference>
<gene>
    <name evidence="2" type="ORF">IHV25_03985</name>
</gene>
<accession>A0A8J7CPA3</accession>
<dbReference type="RefSeq" id="WP_192533815.1">
    <property type="nucleotide sequence ID" value="NZ_JACZHT010000002.1"/>
</dbReference>
<dbReference type="InterPro" id="IPR030489">
    <property type="entry name" value="TR_Rrf2-type_CS"/>
</dbReference>
<sequence length="170" mass="18346">MRLTTRGRYAVMAMTDLAACSTETPTALVEIARRQDISLSYLEQLFGRLRRQGLVNSVRGPGGGYVLSREASEIRIAEIILAVDEPIETCRCAQEGLAPGEGCQHDGSRCLTHDLWDALASHIFLFLDRLTLEDVVRKRVGCPSQASGEASCVPVNAADALHSVPPGGQP</sequence>
<keyword evidence="3" id="KW-1185">Reference proteome</keyword>
<dbReference type="PANTHER" id="PTHR33221">
    <property type="entry name" value="WINGED HELIX-TURN-HELIX TRANSCRIPTIONAL REGULATOR, RRF2 FAMILY"/>
    <property type="match status" value="1"/>
</dbReference>
<dbReference type="AlphaFoldDB" id="A0A8J7CPA3"/>
<dbReference type="PROSITE" id="PS01332">
    <property type="entry name" value="HTH_RRF2_1"/>
    <property type="match status" value="1"/>
</dbReference>
<comment type="caution">
    <text evidence="2">The sequence shown here is derived from an EMBL/GenBank/DDBJ whole genome shotgun (WGS) entry which is preliminary data.</text>
</comment>
<reference evidence="2" key="1">
    <citation type="submission" date="2020-10" db="EMBL/GenBank/DDBJ databases">
        <title>Genome sequence of the unusual species of purple photosynthetic bacteria, Phaeovibrio sulfidiphilus DSM 23193, type strain.</title>
        <authorList>
            <person name="Kyndt J.A."/>
            <person name="Meyer T.E."/>
        </authorList>
    </citation>
    <scope>NUCLEOTIDE SEQUENCE</scope>
    <source>
        <strain evidence="2">DSM 23193</strain>
    </source>
</reference>
<dbReference type="FunFam" id="1.10.10.10:FF:000026">
    <property type="entry name" value="HTH-type transcriptional regulator IscR"/>
    <property type="match status" value="1"/>
</dbReference>
<dbReference type="Proteomes" id="UP000631034">
    <property type="component" value="Unassembled WGS sequence"/>
</dbReference>
<keyword evidence="1" id="KW-0238">DNA-binding</keyword>
<organism evidence="2 3">
    <name type="scientific">Phaeovibrio sulfidiphilus</name>
    <dbReference type="NCBI Taxonomy" id="1220600"/>
    <lineage>
        <taxon>Bacteria</taxon>
        <taxon>Pseudomonadati</taxon>
        <taxon>Pseudomonadota</taxon>
        <taxon>Alphaproteobacteria</taxon>
        <taxon>Rhodospirillales</taxon>
        <taxon>Rhodospirillaceae</taxon>
        <taxon>Phaeovibrio</taxon>
    </lineage>
</organism>
<dbReference type="SUPFAM" id="SSF46785">
    <property type="entry name" value="Winged helix' DNA-binding domain"/>
    <property type="match status" value="1"/>
</dbReference>
<evidence type="ECO:0000313" key="2">
    <source>
        <dbReference type="EMBL" id="MBE1236812.1"/>
    </source>
</evidence>
<dbReference type="GO" id="GO:0005829">
    <property type="term" value="C:cytosol"/>
    <property type="evidence" value="ECO:0007669"/>
    <property type="project" value="TreeGrafter"/>
</dbReference>
<dbReference type="PANTHER" id="PTHR33221:SF5">
    <property type="entry name" value="HTH-TYPE TRANSCRIPTIONAL REGULATOR ISCR"/>
    <property type="match status" value="1"/>
</dbReference>